<accession>T1J9E5</accession>
<reference evidence="3" key="1">
    <citation type="submission" date="2011-05" db="EMBL/GenBank/DDBJ databases">
        <authorList>
            <person name="Richards S.R."/>
            <person name="Qu J."/>
            <person name="Jiang H."/>
            <person name="Jhangiani S.N."/>
            <person name="Agravi P."/>
            <person name="Goodspeed R."/>
            <person name="Gross S."/>
            <person name="Mandapat C."/>
            <person name="Jackson L."/>
            <person name="Mathew T."/>
            <person name="Pu L."/>
            <person name="Thornton R."/>
            <person name="Saada N."/>
            <person name="Wilczek-Boney K.B."/>
            <person name="Lee S."/>
            <person name="Kovar C."/>
            <person name="Wu Y."/>
            <person name="Scherer S.E."/>
            <person name="Worley K.C."/>
            <person name="Muzny D.M."/>
            <person name="Gibbs R."/>
        </authorList>
    </citation>
    <scope>NUCLEOTIDE SEQUENCE</scope>
    <source>
        <strain evidence="3">Brora</strain>
    </source>
</reference>
<proteinExistence type="predicted"/>
<dbReference type="EMBL" id="JH431972">
    <property type="status" value="NOT_ANNOTATED_CDS"/>
    <property type="molecule type" value="Genomic_DNA"/>
</dbReference>
<evidence type="ECO:0000256" key="1">
    <source>
        <dbReference type="SAM" id="SignalP"/>
    </source>
</evidence>
<evidence type="ECO:0000313" key="3">
    <source>
        <dbReference type="Proteomes" id="UP000014500"/>
    </source>
</evidence>
<evidence type="ECO:0000313" key="2">
    <source>
        <dbReference type="EnsemblMetazoa" id="SMAR010341-PA"/>
    </source>
</evidence>
<name>T1J9E5_STRMM</name>
<protein>
    <recommendedName>
        <fullName evidence="4">Single domain-containing protein</fullName>
    </recommendedName>
</protein>
<dbReference type="Proteomes" id="UP000014500">
    <property type="component" value="Unassembled WGS sequence"/>
</dbReference>
<keyword evidence="1" id="KW-0732">Signal</keyword>
<evidence type="ECO:0008006" key="4">
    <source>
        <dbReference type="Google" id="ProtNLM"/>
    </source>
</evidence>
<dbReference type="AlphaFoldDB" id="T1J9E5"/>
<organism evidence="2 3">
    <name type="scientific">Strigamia maritima</name>
    <name type="common">European centipede</name>
    <name type="synonym">Geophilus maritimus</name>
    <dbReference type="NCBI Taxonomy" id="126957"/>
    <lineage>
        <taxon>Eukaryota</taxon>
        <taxon>Metazoa</taxon>
        <taxon>Ecdysozoa</taxon>
        <taxon>Arthropoda</taxon>
        <taxon>Myriapoda</taxon>
        <taxon>Chilopoda</taxon>
        <taxon>Pleurostigmophora</taxon>
        <taxon>Geophilomorpha</taxon>
        <taxon>Linotaeniidae</taxon>
        <taxon>Strigamia</taxon>
    </lineage>
</organism>
<feature type="chain" id="PRO_5004580060" description="Single domain-containing protein" evidence="1">
    <location>
        <begin position="19"/>
        <end position="156"/>
    </location>
</feature>
<reference evidence="2" key="2">
    <citation type="submission" date="2015-02" db="UniProtKB">
        <authorList>
            <consortium name="EnsemblMetazoa"/>
        </authorList>
    </citation>
    <scope>IDENTIFICATION</scope>
</reference>
<dbReference type="EnsemblMetazoa" id="SMAR010341-RA">
    <property type="protein sequence ID" value="SMAR010341-PA"/>
    <property type="gene ID" value="SMAR010341"/>
</dbReference>
<sequence>MKMIYYLLILGLIIAVRSQTLAPFTNYTKVSMQIHSKLVRFPLGTPMLDLLRHAFSCTRLKCPGPYFVFGHFALDDHTHFEDLKTYHRSSFQEECPGITMYHILYFGACLHPCNTTADCAVVVGDNSADAAGWHCCPVRDIILDDRVELRCIPYTT</sequence>
<dbReference type="HOGENOM" id="CLU_1688946_0_0_1"/>
<feature type="signal peptide" evidence="1">
    <location>
        <begin position="1"/>
        <end position="18"/>
    </location>
</feature>
<keyword evidence="3" id="KW-1185">Reference proteome</keyword>